<dbReference type="PANTHER" id="PTHR42796">
    <property type="entry name" value="FUMARYLACETOACETATE HYDROLASE DOMAIN-CONTAINING PROTEIN 2A-RELATED"/>
    <property type="match status" value="1"/>
</dbReference>
<evidence type="ECO:0000256" key="1">
    <source>
        <dbReference type="ARBA" id="ARBA00010211"/>
    </source>
</evidence>
<comment type="similarity">
    <text evidence="1">Belongs to the FAH family.</text>
</comment>
<dbReference type="SUPFAM" id="SSF56529">
    <property type="entry name" value="FAH"/>
    <property type="match status" value="1"/>
</dbReference>
<keyword evidence="2" id="KW-0479">Metal-binding</keyword>
<dbReference type="InterPro" id="IPR036663">
    <property type="entry name" value="Fumarylacetoacetase_C_sf"/>
</dbReference>
<dbReference type="InterPro" id="IPR051121">
    <property type="entry name" value="FAH"/>
</dbReference>
<organism evidence="4 5">
    <name type="scientific">Pseudonocardia acidicola</name>
    <dbReference type="NCBI Taxonomy" id="2724939"/>
    <lineage>
        <taxon>Bacteria</taxon>
        <taxon>Bacillati</taxon>
        <taxon>Actinomycetota</taxon>
        <taxon>Actinomycetes</taxon>
        <taxon>Pseudonocardiales</taxon>
        <taxon>Pseudonocardiaceae</taxon>
        <taxon>Pseudonocardia</taxon>
    </lineage>
</organism>
<accession>A0ABX1S7Y9</accession>
<sequence>MEFMRLGPRGHERPVVRQGDTVHDMSSLTNDIDGIFFDDGGIGRTRTALADGSLPVISGWENERVGAPVARPGAVICVGQNYAAHVAECGLSTPEHPVVFLKHPNTVVGPYDDVAIPRGCTHTDWEVELTVVIGRRAQYVDSPEEAQQYIAGYTISNGVSERDLQNNRSGGQWTKGKTAATFCPVGPVLVPADEIDPQVLDIRSFVNGEPRQDSNTKDMIFKAAWLVSDLSQYMILEPGDIVLTGTPGGVALGGRFPYLQEGDVVEVEIEKLGRQRQQLVAWDKA</sequence>
<name>A0ABX1S7Y9_9PSEU</name>
<proteinExistence type="inferred from homology"/>
<keyword evidence="5" id="KW-1185">Reference proteome</keyword>
<comment type="caution">
    <text evidence="4">The sequence shown here is derived from an EMBL/GenBank/DDBJ whole genome shotgun (WGS) entry which is preliminary data.</text>
</comment>
<dbReference type="PANTHER" id="PTHR42796:SF4">
    <property type="entry name" value="FUMARYLACETOACETATE HYDROLASE DOMAIN-CONTAINING PROTEIN 2A"/>
    <property type="match status" value="1"/>
</dbReference>
<dbReference type="Proteomes" id="UP000820669">
    <property type="component" value="Unassembled WGS sequence"/>
</dbReference>
<evidence type="ECO:0000256" key="2">
    <source>
        <dbReference type="ARBA" id="ARBA00022723"/>
    </source>
</evidence>
<dbReference type="Gene3D" id="3.90.850.10">
    <property type="entry name" value="Fumarylacetoacetase-like, C-terminal domain"/>
    <property type="match status" value="1"/>
</dbReference>
<keyword evidence="4" id="KW-0378">Hydrolase</keyword>
<protein>
    <submittedName>
        <fullName evidence="4">Fumarylacetoacetate hydrolase family protein</fullName>
    </submittedName>
</protein>
<evidence type="ECO:0000259" key="3">
    <source>
        <dbReference type="Pfam" id="PF01557"/>
    </source>
</evidence>
<dbReference type="InterPro" id="IPR011234">
    <property type="entry name" value="Fumarylacetoacetase-like_C"/>
</dbReference>
<gene>
    <name evidence="4" type="ORF">HF526_04550</name>
</gene>
<dbReference type="RefSeq" id="WP_169379970.1">
    <property type="nucleotide sequence ID" value="NZ_JAAXLA010000005.1"/>
</dbReference>
<feature type="domain" description="Fumarylacetoacetase-like C-terminal" evidence="3">
    <location>
        <begin position="75"/>
        <end position="279"/>
    </location>
</feature>
<dbReference type="Pfam" id="PF01557">
    <property type="entry name" value="FAA_hydrolase"/>
    <property type="match status" value="1"/>
</dbReference>
<reference evidence="4 5" key="1">
    <citation type="submission" date="2020-04" db="EMBL/GenBank/DDBJ databases">
        <authorList>
            <person name="Klaysubun C."/>
            <person name="Duangmal K."/>
            <person name="Lipun K."/>
        </authorList>
    </citation>
    <scope>NUCLEOTIDE SEQUENCE [LARGE SCALE GENOMIC DNA]</scope>
    <source>
        <strain evidence="4 5">K10HN5</strain>
    </source>
</reference>
<evidence type="ECO:0000313" key="4">
    <source>
        <dbReference type="EMBL" id="NMH96588.1"/>
    </source>
</evidence>
<dbReference type="GO" id="GO:0016787">
    <property type="term" value="F:hydrolase activity"/>
    <property type="evidence" value="ECO:0007669"/>
    <property type="project" value="UniProtKB-KW"/>
</dbReference>
<dbReference type="EMBL" id="JAAXLA010000005">
    <property type="protein sequence ID" value="NMH96588.1"/>
    <property type="molecule type" value="Genomic_DNA"/>
</dbReference>
<evidence type="ECO:0000313" key="5">
    <source>
        <dbReference type="Proteomes" id="UP000820669"/>
    </source>
</evidence>